<comment type="similarity">
    <text evidence="1 4">Belongs to the bacterial histone-like protein family.</text>
</comment>
<dbReference type="PROSITE" id="PS00045">
    <property type="entry name" value="HISTONE_LIKE"/>
    <property type="match status" value="1"/>
</dbReference>
<dbReference type="PANTHER" id="PTHR33175:SF3">
    <property type="entry name" value="DNA-BINDING PROTEIN HU-BETA"/>
    <property type="match status" value="1"/>
</dbReference>
<name>A0ABS6RWU3_9BACT</name>
<dbReference type="SMART" id="SM00411">
    <property type="entry name" value="BHL"/>
    <property type="match status" value="1"/>
</dbReference>
<dbReference type="PRINTS" id="PR01727">
    <property type="entry name" value="DNABINDINGHU"/>
</dbReference>
<feature type="region of interest" description="Disordered" evidence="5">
    <location>
        <begin position="94"/>
        <end position="130"/>
    </location>
</feature>
<gene>
    <name evidence="6" type="ORF">HWQ67_05855</name>
</gene>
<feature type="compositionally biased region" description="Basic and acidic residues" evidence="5">
    <location>
        <begin position="111"/>
        <end position="122"/>
    </location>
</feature>
<accession>A0ABS6RWU3</accession>
<dbReference type="CDD" id="cd13831">
    <property type="entry name" value="HU"/>
    <property type="match status" value="1"/>
</dbReference>
<protein>
    <submittedName>
        <fullName evidence="6">HU family DNA-binding protein</fullName>
    </submittedName>
</protein>
<dbReference type="Gene3D" id="4.10.520.10">
    <property type="entry name" value="IHF-like DNA-binding proteins"/>
    <property type="match status" value="1"/>
</dbReference>
<dbReference type="SUPFAM" id="SSF47729">
    <property type="entry name" value="IHF-like DNA-binding proteins"/>
    <property type="match status" value="1"/>
</dbReference>
<reference evidence="6 7" key="1">
    <citation type="journal article" date="2020" name="J Geophys Res Biogeosci">
        <title>Magnetotaxis as an Adaptation to Enable Bacterial Shuttling of Microbial Sulfur and Sulfur Cycling Across Aquatic Oxic#Anoxic Interfaces.</title>
        <authorList>
            <person name="Li J."/>
            <person name="Liu P."/>
            <person name="Wang J."/>
            <person name="Roberts A.P."/>
            <person name="Pan Y."/>
        </authorList>
    </citation>
    <scope>NUCLEOTIDE SEQUENCE [LARGE SCALE GENOMIC DNA]</scope>
    <source>
        <strain evidence="6 7">MYR-1_YQ</strain>
    </source>
</reference>
<keyword evidence="3 6" id="KW-0238">DNA-binding</keyword>
<dbReference type="RefSeq" id="WP_218251714.1">
    <property type="nucleotide sequence ID" value="NZ_JABXWD010000073.1"/>
</dbReference>
<dbReference type="EMBL" id="JABXWD010000073">
    <property type="protein sequence ID" value="MBV6341104.1"/>
    <property type="molecule type" value="Genomic_DNA"/>
</dbReference>
<evidence type="ECO:0000256" key="2">
    <source>
        <dbReference type="ARBA" id="ARBA00023067"/>
    </source>
</evidence>
<organism evidence="6 7">
    <name type="scientific">Candidatus Magnetobacterium casense</name>
    <dbReference type="NCBI Taxonomy" id="1455061"/>
    <lineage>
        <taxon>Bacteria</taxon>
        <taxon>Pseudomonadati</taxon>
        <taxon>Nitrospirota</taxon>
        <taxon>Thermodesulfovibrionia</taxon>
        <taxon>Thermodesulfovibrionales</taxon>
        <taxon>Candidatus Magnetobacteriaceae</taxon>
        <taxon>Candidatus Magnetobacterium</taxon>
    </lineage>
</organism>
<evidence type="ECO:0000256" key="1">
    <source>
        <dbReference type="ARBA" id="ARBA00010529"/>
    </source>
</evidence>
<dbReference type="PANTHER" id="PTHR33175">
    <property type="entry name" value="DNA-BINDING PROTEIN HU"/>
    <property type="match status" value="1"/>
</dbReference>
<evidence type="ECO:0000256" key="5">
    <source>
        <dbReference type="SAM" id="MobiDB-lite"/>
    </source>
</evidence>
<evidence type="ECO:0000313" key="7">
    <source>
        <dbReference type="Proteomes" id="UP001196980"/>
    </source>
</evidence>
<dbReference type="Pfam" id="PF00216">
    <property type="entry name" value="Bac_DNA_binding"/>
    <property type="match status" value="1"/>
</dbReference>
<comment type="caution">
    <text evidence="6">The sequence shown here is derived from an EMBL/GenBank/DDBJ whole genome shotgun (WGS) entry which is preliminary data.</text>
</comment>
<dbReference type="GO" id="GO:0003677">
    <property type="term" value="F:DNA binding"/>
    <property type="evidence" value="ECO:0007669"/>
    <property type="project" value="UniProtKB-KW"/>
</dbReference>
<dbReference type="InterPro" id="IPR010992">
    <property type="entry name" value="IHF-like_DNA-bd_dom_sf"/>
</dbReference>
<sequence length="130" mass="14088">MTKAQLVSSIASDTQMSKHEVLKIVESFMKNVTKALTTDGKVTLVGFGSFSARERKAREGRNPRTGDAIMIPAARVPKFIAGAALKDALVVKEPQTKTPIKTTAKNQPVKKVTDTPKTEPIKAGKKVKKK</sequence>
<evidence type="ECO:0000256" key="3">
    <source>
        <dbReference type="ARBA" id="ARBA00023125"/>
    </source>
</evidence>
<dbReference type="Proteomes" id="UP001196980">
    <property type="component" value="Unassembled WGS sequence"/>
</dbReference>
<dbReference type="InterPro" id="IPR020816">
    <property type="entry name" value="Histone-like_DNA-bd_CS"/>
</dbReference>
<proteinExistence type="inferred from homology"/>
<evidence type="ECO:0000256" key="4">
    <source>
        <dbReference type="RuleBase" id="RU003939"/>
    </source>
</evidence>
<feature type="compositionally biased region" description="Polar residues" evidence="5">
    <location>
        <begin position="96"/>
        <end position="106"/>
    </location>
</feature>
<evidence type="ECO:0000313" key="6">
    <source>
        <dbReference type="EMBL" id="MBV6341104.1"/>
    </source>
</evidence>
<keyword evidence="7" id="KW-1185">Reference proteome</keyword>
<dbReference type="InterPro" id="IPR000119">
    <property type="entry name" value="Hist_DNA-bd"/>
</dbReference>
<keyword evidence="2" id="KW-0226">DNA condensation</keyword>